<dbReference type="AlphaFoldDB" id="A0A0E9WCB4"/>
<reference evidence="1" key="1">
    <citation type="submission" date="2014-11" db="EMBL/GenBank/DDBJ databases">
        <authorList>
            <person name="Amaro Gonzalez C."/>
        </authorList>
    </citation>
    <scope>NUCLEOTIDE SEQUENCE</scope>
</reference>
<proteinExistence type="predicted"/>
<reference evidence="1" key="2">
    <citation type="journal article" date="2015" name="Fish Shellfish Immunol.">
        <title>Early steps in the European eel (Anguilla anguilla)-Vibrio vulnificus interaction in the gills: Role of the RtxA13 toxin.</title>
        <authorList>
            <person name="Callol A."/>
            <person name="Pajuelo D."/>
            <person name="Ebbesson L."/>
            <person name="Teles M."/>
            <person name="MacKenzie S."/>
            <person name="Amaro C."/>
        </authorList>
    </citation>
    <scope>NUCLEOTIDE SEQUENCE</scope>
</reference>
<organism evidence="1">
    <name type="scientific">Anguilla anguilla</name>
    <name type="common">European freshwater eel</name>
    <name type="synonym">Muraena anguilla</name>
    <dbReference type="NCBI Taxonomy" id="7936"/>
    <lineage>
        <taxon>Eukaryota</taxon>
        <taxon>Metazoa</taxon>
        <taxon>Chordata</taxon>
        <taxon>Craniata</taxon>
        <taxon>Vertebrata</taxon>
        <taxon>Euteleostomi</taxon>
        <taxon>Actinopterygii</taxon>
        <taxon>Neopterygii</taxon>
        <taxon>Teleostei</taxon>
        <taxon>Anguilliformes</taxon>
        <taxon>Anguillidae</taxon>
        <taxon>Anguilla</taxon>
    </lineage>
</organism>
<evidence type="ECO:0000313" key="1">
    <source>
        <dbReference type="EMBL" id="JAH88034.1"/>
    </source>
</evidence>
<protein>
    <submittedName>
        <fullName evidence="1">Uncharacterized protein</fullName>
    </submittedName>
</protein>
<sequence>MHLNYKYQKCSINITNIHVFAEVEPALNWINVTGRLIYRICTNILTSCSTQH</sequence>
<accession>A0A0E9WCB4</accession>
<name>A0A0E9WCB4_ANGAN</name>
<dbReference type="EMBL" id="GBXM01020543">
    <property type="protein sequence ID" value="JAH88034.1"/>
    <property type="molecule type" value="Transcribed_RNA"/>
</dbReference>